<dbReference type="AlphaFoldDB" id="A0A265DV64"/>
<gene>
    <name evidence="7" type="ORF">CE457_15900</name>
    <name evidence="6" type="ORF">KUC_3542</name>
</gene>
<organism evidence="6 8">
    <name type="scientific">Vreelandella boliviensis LC1</name>
    <dbReference type="NCBI Taxonomy" id="1072583"/>
    <lineage>
        <taxon>Bacteria</taxon>
        <taxon>Pseudomonadati</taxon>
        <taxon>Pseudomonadota</taxon>
        <taxon>Gammaproteobacteria</taxon>
        <taxon>Oceanospirillales</taxon>
        <taxon>Halomonadaceae</taxon>
        <taxon>Vreelandella</taxon>
    </lineage>
</organism>
<keyword evidence="3" id="KW-0238">DNA-binding</keyword>
<dbReference type="PROSITE" id="PS50931">
    <property type="entry name" value="HTH_LYSR"/>
    <property type="match status" value="1"/>
</dbReference>
<accession>A0A265DV64</accession>
<dbReference type="Pfam" id="PF00126">
    <property type="entry name" value="HTH_1"/>
    <property type="match status" value="1"/>
</dbReference>
<dbReference type="InterPro" id="IPR036390">
    <property type="entry name" value="WH_DNA-bd_sf"/>
</dbReference>
<evidence type="ECO:0000256" key="3">
    <source>
        <dbReference type="ARBA" id="ARBA00023125"/>
    </source>
</evidence>
<dbReference type="InterPro" id="IPR050389">
    <property type="entry name" value="LysR-type_TF"/>
</dbReference>
<evidence type="ECO:0000256" key="1">
    <source>
        <dbReference type="ARBA" id="ARBA00009437"/>
    </source>
</evidence>
<dbReference type="Gene3D" id="1.10.10.10">
    <property type="entry name" value="Winged helix-like DNA-binding domain superfamily/Winged helix DNA-binding domain"/>
    <property type="match status" value="1"/>
</dbReference>
<dbReference type="Pfam" id="PF03466">
    <property type="entry name" value="LysR_substrate"/>
    <property type="match status" value="1"/>
</dbReference>
<name>A0A265DV64_9GAMM</name>
<proteinExistence type="inferred from homology"/>
<dbReference type="InterPro" id="IPR037402">
    <property type="entry name" value="YidZ_PBP2"/>
</dbReference>
<dbReference type="EMBL" id="NPEY01000013">
    <property type="protein sequence ID" value="OZT73214.1"/>
    <property type="molecule type" value="Genomic_DNA"/>
</dbReference>
<keyword evidence="4" id="KW-0804">Transcription</keyword>
<dbReference type="PANTHER" id="PTHR30118:SF15">
    <property type="entry name" value="TRANSCRIPTIONAL REGULATORY PROTEIN"/>
    <property type="match status" value="1"/>
</dbReference>
<evidence type="ECO:0000313" key="9">
    <source>
        <dbReference type="Proteomes" id="UP000216538"/>
    </source>
</evidence>
<evidence type="ECO:0000313" key="6">
    <source>
        <dbReference type="EMBL" id="EHJ91982.1"/>
    </source>
</evidence>
<dbReference type="PANTHER" id="PTHR30118">
    <property type="entry name" value="HTH-TYPE TRANSCRIPTIONAL REGULATOR LEUO-RELATED"/>
    <property type="match status" value="1"/>
</dbReference>
<dbReference type="InterPro" id="IPR036388">
    <property type="entry name" value="WH-like_DNA-bd_sf"/>
</dbReference>
<dbReference type="CDD" id="cd08417">
    <property type="entry name" value="PBP2_Nitroaromatics_like"/>
    <property type="match status" value="1"/>
</dbReference>
<dbReference type="InterPro" id="IPR000847">
    <property type="entry name" value="LysR_HTH_N"/>
</dbReference>
<reference evidence="7 9" key="2">
    <citation type="submission" date="2017-07" db="EMBL/GenBank/DDBJ databases">
        <title>Shotgun whole genome sequences of three halophilic bacterial isolates.</title>
        <authorList>
            <person name="Pozzo T."/>
            <person name="Higdon S.M."/>
            <person name="Quillaguaman J."/>
        </authorList>
    </citation>
    <scope>NUCLEOTIDE SEQUENCE [LARGE SCALE GENOMIC DNA]</scope>
    <source>
        <strain evidence="7 9">LC1</strain>
    </source>
</reference>
<dbReference type="Proteomes" id="UP000216538">
    <property type="component" value="Unassembled WGS sequence"/>
</dbReference>
<sequence length="319" mass="34969">MLYSPLIFEKCIQVILGMQKLDIGEVDLNLLKLFDALLKEGSVTGAGARLGLSQPAASRGLGRLRRLLNDRILVRTANGWELTPRALALSASVTKLLDDARAIVAPSEFHPGTATGRFTVATADHLALLLMPELVAKLASSAPGIDLVMPAPVGDNVDLIAQGGADLAVGSFEELPARFYSRRLYDEDFVCVVRQSHPIIAEQLTLENFVSLSHLSVIITGQGRSAVDDALAQHGLTRRIAVRTPHFLVAPMIVAESDLILSIPRRLAHRIARSAPIEILELPIEIQPFTPTIIWHERQHYDPAHVWLRNQIVEIAREL</sequence>
<dbReference type="Gene3D" id="3.40.190.10">
    <property type="entry name" value="Periplasmic binding protein-like II"/>
    <property type="match status" value="2"/>
</dbReference>
<dbReference type="SUPFAM" id="SSF46785">
    <property type="entry name" value="Winged helix' DNA-binding domain"/>
    <property type="match status" value="1"/>
</dbReference>
<dbReference type="InterPro" id="IPR005119">
    <property type="entry name" value="LysR_subst-bd"/>
</dbReference>
<dbReference type="Proteomes" id="UP000005756">
    <property type="component" value="Unassembled WGS sequence"/>
</dbReference>
<keyword evidence="9" id="KW-1185">Reference proteome</keyword>
<dbReference type="GO" id="GO:0003677">
    <property type="term" value="F:DNA binding"/>
    <property type="evidence" value="ECO:0007669"/>
    <property type="project" value="UniProtKB-KW"/>
</dbReference>
<evidence type="ECO:0000256" key="2">
    <source>
        <dbReference type="ARBA" id="ARBA00023015"/>
    </source>
</evidence>
<evidence type="ECO:0000259" key="5">
    <source>
        <dbReference type="PROSITE" id="PS50931"/>
    </source>
</evidence>
<protein>
    <submittedName>
        <fullName evidence="6">HTH-type transcriptional regulator syrM 2</fullName>
    </submittedName>
    <submittedName>
        <fullName evidence="7">LysR family transcriptional regulator</fullName>
    </submittedName>
</protein>
<evidence type="ECO:0000313" key="7">
    <source>
        <dbReference type="EMBL" id="OZT73214.1"/>
    </source>
</evidence>
<reference evidence="6 8" key="1">
    <citation type="submission" date="2011-10" db="EMBL/GenBank/DDBJ databases">
        <authorList>
            <person name="Quillaguamn J."/>
            <person name="Guzmn D."/>
            <person name="Balderrama-Subieta A."/>
            <person name="Cardona-Ortuo C."/>
            <person name="Guevara-Martnez M."/>
            <person name="Callisaya-Quispe N."/>
        </authorList>
    </citation>
    <scope>NUCLEOTIDE SEQUENCE [LARGE SCALE GENOMIC DNA]</scope>
    <source>
        <strain evidence="6 8">LC1</strain>
    </source>
</reference>
<evidence type="ECO:0000313" key="8">
    <source>
        <dbReference type="Proteomes" id="UP000005756"/>
    </source>
</evidence>
<feature type="domain" description="HTH lysR-type" evidence="5">
    <location>
        <begin position="26"/>
        <end position="83"/>
    </location>
</feature>
<dbReference type="EMBL" id="JH393259">
    <property type="protein sequence ID" value="EHJ91982.1"/>
    <property type="molecule type" value="Genomic_DNA"/>
</dbReference>
<keyword evidence="2" id="KW-0805">Transcription regulation</keyword>
<dbReference type="GO" id="GO:0003700">
    <property type="term" value="F:DNA-binding transcription factor activity"/>
    <property type="evidence" value="ECO:0007669"/>
    <property type="project" value="InterPro"/>
</dbReference>
<evidence type="ECO:0000256" key="4">
    <source>
        <dbReference type="ARBA" id="ARBA00023163"/>
    </source>
</evidence>
<comment type="similarity">
    <text evidence="1">Belongs to the LysR transcriptional regulatory family.</text>
</comment>
<dbReference type="SUPFAM" id="SSF53850">
    <property type="entry name" value="Periplasmic binding protein-like II"/>
    <property type="match status" value="1"/>
</dbReference>